<sequence>MVTSLLETMFIVNIQNSTSNKIMVPRWLSVLVLQYLAVIVLLPRKRAVTRATYFSNTATRGMSLLLIDNDIYHERHEKVDDAIDLV</sequence>
<keyword evidence="1" id="KW-0472">Membrane</keyword>
<dbReference type="SUPFAM" id="SSF90112">
    <property type="entry name" value="Neurotransmitter-gated ion-channel transmembrane pore"/>
    <property type="match status" value="1"/>
</dbReference>
<keyword evidence="1" id="KW-1133">Transmembrane helix</keyword>
<accession>A0A4Z2E1Q7</accession>
<feature type="transmembrane region" description="Helical" evidence="1">
    <location>
        <begin position="24"/>
        <end position="42"/>
    </location>
</feature>
<dbReference type="InterPro" id="IPR036719">
    <property type="entry name" value="Neuro-gated_channel_TM_sf"/>
</dbReference>
<name>A0A4Z2E1Q7_9TELE</name>
<keyword evidence="3" id="KW-1185">Reference proteome</keyword>
<dbReference type="AlphaFoldDB" id="A0A4Z2E1Q7"/>
<evidence type="ECO:0000313" key="2">
    <source>
        <dbReference type="EMBL" id="TNN22648.1"/>
    </source>
</evidence>
<dbReference type="GO" id="GO:0006811">
    <property type="term" value="P:monoatomic ion transport"/>
    <property type="evidence" value="ECO:0007669"/>
    <property type="project" value="InterPro"/>
</dbReference>
<comment type="caution">
    <text evidence="2">The sequence shown here is derived from an EMBL/GenBank/DDBJ whole genome shotgun (WGS) entry which is preliminary data.</text>
</comment>
<dbReference type="Proteomes" id="UP000314294">
    <property type="component" value="Unassembled WGS sequence"/>
</dbReference>
<dbReference type="EMBL" id="SRLO01021559">
    <property type="protein sequence ID" value="TNN22648.1"/>
    <property type="molecule type" value="Genomic_DNA"/>
</dbReference>
<organism evidence="2 3">
    <name type="scientific">Liparis tanakae</name>
    <name type="common">Tanaka's snailfish</name>
    <dbReference type="NCBI Taxonomy" id="230148"/>
    <lineage>
        <taxon>Eukaryota</taxon>
        <taxon>Metazoa</taxon>
        <taxon>Chordata</taxon>
        <taxon>Craniata</taxon>
        <taxon>Vertebrata</taxon>
        <taxon>Euteleostomi</taxon>
        <taxon>Actinopterygii</taxon>
        <taxon>Neopterygii</taxon>
        <taxon>Teleostei</taxon>
        <taxon>Neoteleostei</taxon>
        <taxon>Acanthomorphata</taxon>
        <taxon>Eupercaria</taxon>
        <taxon>Perciformes</taxon>
        <taxon>Cottioidei</taxon>
        <taxon>Cottales</taxon>
        <taxon>Liparidae</taxon>
        <taxon>Liparis</taxon>
    </lineage>
</organism>
<protein>
    <submittedName>
        <fullName evidence="2">Uncharacterized protein</fullName>
    </submittedName>
</protein>
<evidence type="ECO:0000256" key="1">
    <source>
        <dbReference type="SAM" id="Phobius"/>
    </source>
</evidence>
<dbReference type="OrthoDB" id="6097796at2759"/>
<evidence type="ECO:0000313" key="3">
    <source>
        <dbReference type="Proteomes" id="UP000314294"/>
    </source>
</evidence>
<proteinExistence type="predicted"/>
<keyword evidence="1" id="KW-0812">Transmembrane</keyword>
<dbReference type="GO" id="GO:0016020">
    <property type="term" value="C:membrane"/>
    <property type="evidence" value="ECO:0007669"/>
    <property type="project" value="InterPro"/>
</dbReference>
<gene>
    <name evidence="2" type="ORF">EYF80_067237</name>
</gene>
<reference evidence="2 3" key="1">
    <citation type="submission" date="2019-03" db="EMBL/GenBank/DDBJ databases">
        <title>First draft genome of Liparis tanakae, snailfish: a comprehensive survey of snailfish specific genes.</title>
        <authorList>
            <person name="Kim W."/>
            <person name="Song I."/>
            <person name="Jeong J.-H."/>
            <person name="Kim D."/>
            <person name="Kim S."/>
            <person name="Ryu S."/>
            <person name="Song J.Y."/>
            <person name="Lee S.K."/>
        </authorList>
    </citation>
    <scope>NUCLEOTIDE SEQUENCE [LARGE SCALE GENOMIC DNA]</scope>
    <source>
        <tissue evidence="2">Muscle</tissue>
    </source>
</reference>